<dbReference type="InterPro" id="IPR032867">
    <property type="entry name" value="DYW_dom"/>
</dbReference>
<dbReference type="EMBL" id="JACMSC010000017">
    <property type="protein sequence ID" value="KAG6479047.1"/>
    <property type="molecule type" value="Genomic_DNA"/>
</dbReference>
<dbReference type="FunFam" id="1.25.40.10:FF:000073">
    <property type="entry name" value="Pentatricopeptide repeat-containing protein chloroplastic"/>
    <property type="match status" value="1"/>
</dbReference>
<dbReference type="GO" id="GO:0003723">
    <property type="term" value="F:RNA binding"/>
    <property type="evidence" value="ECO:0007669"/>
    <property type="project" value="InterPro"/>
</dbReference>
<dbReference type="Pfam" id="PF20430">
    <property type="entry name" value="Eplus_motif"/>
    <property type="match status" value="1"/>
</dbReference>
<feature type="repeat" description="PPR" evidence="3">
    <location>
        <begin position="517"/>
        <end position="551"/>
    </location>
</feature>
<dbReference type="InterPro" id="IPR002885">
    <property type="entry name" value="PPR_rpt"/>
</dbReference>
<evidence type="ECO:0000313" key="5">
    <source>
        <dbReference type="EMBL" id="KAG6479047.1"/>
    </source>
</evidence>
<dbReference type="InterPro" id="IPR046960">
    <property type="entry name" value="PPR_At4g14850-like_plant"/>
</dbReference>
<feature type="repeat" description="PPR" evidence="3">
    <location>
        <begin position="186"/>
        <end position="220"/>
    </location>
</feature>
<dbReference type="InterPro" id="IPR046849">
    <property type="entry name" value="E2_motif"/>
</dbReference>
<name>A0A8J5F0F5_ZINOF</name>
<proteinExistence type="inferred from homology"/>
<dbReference type="FunFam" id="1.25.40.10:FF:000201">
    <property type="entry name" value="Pentatricopeptide repeat-containing protein mitochondrial"/>
    <property type="match status" value="1"/>
</dbReference>
<sequence>MIPRILAGRRHRTLGTSLKHFDSPSCFGFSFAHQPFDGSPLRSSTDQRRLHFFYLGRNFHGQGLSLLLRAPRSEISLDCSPCSCVGSLPGGILSRQLHGTSLLDNCIKCAVVNEGMDVFKSMPERNEASWNPLFTGCTQKVPLGVGGTMPNPLTFATSLASAAAQGLIVKGRRIHTYLIKFGHQNTVFVCNSLINMYSKCGLVQEARAVFDRMANRDTVSWNAMLAGLVLNGYGAEAVEKFHHMRATGLKATEASFATIIKLCADLRHIDLAQQLHCCAVKEGLQLDANVITALMVVYNKCSKMDEAFELFSILGTRTVVSWTAMINGFLKNGHVDRAALLFSQMRREYIEPNEFTYSILLAASPQIFPIQIHAQVIKTRYQEVPSVGTALLAAYTKLGNPGDAFLAFKAIKDKDIVAWSAMLASYAQAGDSEGAAKLFIEMARNGIRPNEFTLSSAVDSCASSTASADQGKQFHALSMKLRYDGTLCVSSALVTMYARRGNIENAQGVFERQKVRDQVSWNAMLMGYAQHGYGQKALKLFKEMEESGIELDRISFIGVITACTHTGLVEEGKMYFKSMVENYRLSPTVEHYACVVDLLSRSGKLKEAMTLINEMPFPATATVWRTLLGACRLHRNIELGEFAAEKLISLEPSHSAAYVLLSNIYAAAGKWEERSNIRRLMDSRKVKKEAGYSWIQVKNKVHSFLASDMSHPLSYQIYAKLQEITIRLKEKGYQPNTDFVLHDMEEEHKETMLAQHSERLAIAFGLIATPHETPLQIVKNLRVCGDCHNVIKLISEIEGREIVVRDSSRFHHFNQGSCSCSDYW</sequence>
<protein>
    <recommendedName>
        <fullName evidence="4">DYW domain-containing protein</fullName>
    </recommendedName>
</protein>
<gene>
    <name evidence="5" type="ORF">ZIOFF_062502</name>
</gene>
<evidence type="ECO:0000256" key="1">
    <source>
        <dbReference type="ARBA" id="ARBA00006643"/>
    </source>
</evidence>
<feature type="domain" description="DYW" evidence="4">
    <location>
        <begin position="732"/>
        <end position="824"/>
    </location>
</feature>
<dbReference type="Pfam" id="PF01535">
    <property type="entry name" value="PPR"/>
    <property type="match status" value="3"/>
</dbReference>
<dbReference type="NCBIfam" id="TIGR00756">
    <property type="entry name" value="PPR"/>
    <property type="match status" value="5"/>
</dbReference>
<dbReference type="InterPro" id="IPR046848">
    <property type="entry name" value="E_motif"/>
</dbReference>
<evidence type="ECO:0000259" key="4">
    <source>
        <dbReference type="Pfam" id="PF14432"/>
    </source>
</evidence>
<comment type="similarity">
    <text evidence="1">Belongs to the PPR family. PCMP-H subfamily.</text>
</comment>
<dbReference type="GO" id="GO:0008270">
    <property type="term" value="F:zinc ion binding"/>
    <property type="evidence" value="ECO:0007669"/>
    <property type="project" value="InterPro"/>
</dbReference>
<dbReference type="OrthoDB" id="185373at2759"/>
<evidence type="ECO:0000256" key="2">
    <source>
        <dbReference type="ARBA" id="ARBA00022737"/>
    </source>
</evidence>
<dbReference type="FunFam" id="1.25.40.10:FF:000366">
    <property type="entry name" value="Pentatricopeptide (PPR) repeat-containing protein"/>
    <property type="match status" value="1"/>
</dbReference>
<keyword evidence="6" id="KW-1185">Reference proteome</keyword>
<comment type="caution">
    <text evidence="5">The sequence shown here is derived from an EMBL/GenBank/DDBJ whole genome shotgun (WGS) entry which is preliminary data.</text>
</comment>
<feature type="repeat" description="PPR" evidence="3">
    <location>
        <begin position="318"/>
        <end position="352"/>
    </location>
</feature>
<evidence type="ECO:0000256" key="3">
    <source>
        <dbReference type="PROSITE-ProRule" id="PRU00708"/>
    </source>
</evidence>
<dbReference type="Pfam" id="PF13041">
    <property type="entry name" value="PPR_2"/>
    <property type="match status" value="3"/>
</dbReference>
<dbReference type="Proteomes" id="UP000734854">
    <property type="component" value="Unassembled WGS sequence"/>
</dbReference>
<feature type="repeat" description="PPR" evidence="3">
    <location>
        <begin position="415"/>
        <end position="449"/>
    </location>
</feature>
<reference evidence="5 6" key="1">
    <citation type="submission" date="2020-08" db="EMBL/GenBank/DDBJ databases">
        <title>Plant Genome Project.</title>
        <authorList>
            <person name="Zhang R.-G."/>
        </authorList>
    </citation>
    <scope>NUCLEOTIDE SEQUENCE [LARGE SCALE GENOMIC DNA]</scope>
    <source>
        <tissue evidence="5">Rhizome</tissue>
    </source>
</reference>
<dbReference type="FunFam" id="1.25.40.10:FF:000031">
    <property type="entry name" value="Pentatricopeptide repeat-containing protein mitochondrial"/>
    <property type="match status" value="1"/>
</dbReference>
<dbReference type="Pfam" id="PF20431">
    <property type="entry name" value="E_motif"/>
    <property type="match status" value="1"/>
</dbReference>
<dbReference type="PANTHER" id="PTHR47926:SF538">
    <property type="entry name" value="WHIM2 DOMAIN-CONTAINING PROTEIN"/>
    <property type="match status" value="1"/>
</dbReference>
<evidence type="ECO:0000313" key="6">
    <source>
        <dbReference type="Proteomes" id="UP000734854"/>
    </source>
</evidence>
<accession>A0A8J5F0F5</accession>
<keyword evidence="2" id="KW-0677">Repeat</keyword>
<dbReference type="PROSITE" id="PS51375">
    <property type="entry name" value="PPR"/>
    <property type="match status" value="4"/>
</dbReference>
<dbReference type="AlphaFoldDB" id="A0A8J5F0F5"/>
<organism evidence="5 6">
    <name type="scientific">Zingiber officinale</name>
    <name type="common">Ginger</name>
    <name type="synonym">Amomum zingiber</name>
    <dbReference type="NCBI Taxonomy" id="94328"/>
    <lineage>
        <taxon>Eukaryota</taxon>
        <taxon>Viridiplantae</taxon>
        <taxon>Streptophyta</taxon>
        <taxon>Embryophyta</taxon>
        <taxon>Tracheophyta</taxon>
        <taxon>Spermatophyta</taxon>
        <taxon>Magnoliopsida</taxon>
        <taxon>Liliopsida</taxon>
        <taxon>Zingiberales</taxon>
        <taxon>Zingiberaceae</taxon>
        <taxon>Zingiber</taxon>
    </lineage>
</organism>
<dbReference type="PANTHER" id="PTHR47926">
    <property type="entry name" value="PENTATRICOPEPTIDE REPEAT-CONTAINING PROTEIN"/>
    <property type="match status" value="1"/>
</dbReference>
<dbReference type="GO" id="GO:0009451">
    <property type="term" value="P:RNA modification"/>
    <property type="evidence" value="ECO:0007669"/>
    <property type="project" value="InterPro"/>
</dbReference>
<dbReference type="FunFam" id="1.25.40.10:FF:000381">
    <property type="entry name" value="Pentatricopeptide repeat-containing protein"/>
    <property type="match status" value="1"/>
</dbReference>
<dbReference type="Pfam" id="PF14432">
    <property type="entry name" value="DYW_deaminase"/>
    <property type="match status" value="1"/>
</dbReference>